<dbReference type="Proteomes" id="UP001197093">
    <property type="component" value="Unassembled WGS sequence"/>
</dbReference>
<comment type="caution">
    <text evidence="2">The sequence shown here is derived from an EMBL/GenBank/DDBJ whole genome shotgun (WGS) entry which is preliminary data.</text>
</comment>
<gene>
    <name evidence="2" type="ORF">NEMBOFW57_004659</name>
</gene>
<dbReference type="AlphaFoldDB" id="A0AAD4F6P4"/>
<feature type="compositionally biased region" description="Polar residues" evidence="1">
    <location>
        <begin position="327"/>
        <end position="339"/>
    </location>
</feature>
<feature type="compositionally biased region" description="Basic and acidic residues" evidence="1">
    <location>
        <begin position="965"/>
        <end position="980"/>
    </location>
</feature>
<feature type="compositionally biased region" description="Low complexity" evidence="1">
    <location>
        <begin position="916"/>
        <end position="926"/>
    </location>
</feature>
<feature type="compositionally biased region" description="Low complexity" evidence="1">
    <location>
        <begin position="283"/>
        <end position="292"/>
    </location>
</feature>
<organism evidence="2 3">
    <name type="scientific">Staphylotrichum longicolle</name>
    <dbReference type="NCBI Taxonomy" id="669026"/>
    <lineage>
        <taxon>Eukaryota</taxon>
        <taxon>Fungi</taxon>
        <taxon>Dikarya</taxon>
        <taxon>Ascomycota</taxon>
        <taxon>Pezizomycotina</taxon>
        <taxon>Sordariomycetes</taxon>
        <taxon>Sordariomycetidae</taxon>
        <taxon>Sordariales</taxon>
        <taxon>Chaetomiaceae</taxon>
        <taxon>Staphylotrichum</taxon>
    </lineage>
</organism>
<proteinExistence type="predicted"/>
<accession>A0AAD4F6P4</accession>
<feature type="compositionally biased region" description="Basic and acidic residues" evidence="1">
    <location>
        <begin position="415"/>
        <end position="442"/>
    </location>
</feature>
<protein>
    <submittedName>
        <fullName evidence="2">Uncharacterized protein</fullName>
    </submittedName>
</protein>
<feature type="compositionally biased region" description="Gly residues" evidence="1">
    <location>
        <begin position="906"/>
        <end position="915"/>
    </location>
</feature>
<feature type="compositionally biased region" description="Low complexity" evidence="1">
    <location>
        <begin position="822"/>
        <end position="840"/>
    </location>
</feature>
<feature type="region of interest" description="Disordered" evidence="1">
    <location>
        <begin position="1"/>
        <end position="443"/>
    </location>
</feature>
<feature type="compositionally biased region" description="Basic residues" evidence="1">
    <location>
        <begin position="1"/>
        <end position="11"/>
    </location>
</feature>
<evidence type="ECO:0000313" key="3">
    <source>
        <dbReference type="Proteomes" id="UP001197093"/>
    </source>
</evidence>
<sequence length="1130" mass="118564">MLSHLRFHRRAPSNPTSPLPEHAPSWDPAAQRDHPPPPPDVSPNPNPRPRSPTASQLPPTLPPIVRVASTGSDLLPAPHGDAPPASHDARPPLPGPAYDDTTRPGFIGGVALRNQRNALQEQQGPDLASAMGHHPENQLSRAKPPPPPINTGLAARPAISIDKRAKSSWFSASTDLQVPGGTGKRPAGTRLTSDPAPASASEPQKGRKGLPFLKNPMSSLLLRRKTAQTVVETQPPSPSYDPRIKGTRVHDFSAPRPKRTVSRTDTVVAQHEPNPTTTGVADGSESTTTSLGGSKGGSFREPGWDAPQDIKPSVGEDAGRLPESTLVPDSSMHSTTSNDGSGPSLYTSSSAASRSTQVVPLAPLASASVRTTASRQFSLSGMSRKDSVASAVPRHMKSTSSRFSFDMGGAAQQEKLLEERHRQRAQEKKTTDGPADNDARFDDFDEDFDYDAMMDDDGLEERIPGVNADYEYEEEENFDADLDPDNDQENFAGFVFQRSNPASSLASPHTPAMLATPRDATGAAIGFAMTKDTTPTSDSPAFPLPLSLPKHDDMHDIDNEEMEGEDVDDPQEAVFRPSYVPATVDSQRPARSENDDIYFDDGLADELDFEHDGTYFDESIFDNHDTDQYGRPIPGAFAQAKEAMVAAQQKQQHAKHDSDLTSASGLSAAAQSTGDTSLSAGPHQQAGEDALKQPPVEPVIDIPGQDLNYQAALAAAAQMAAASGKFIRSSSPEEPVDIAEAEAEADLVETQDEPTAGYVEDYTDDFVTNNFDDYGTDTNFDDFDFDDEAIIAEANASALANDSDGFYGQEFGFYSAPIPHHQPHISSSSTSAPPTPSSTTNGLTSENLYHYSAGGYFGPPTSSLNRSTSGRVVCREPNLTPITERSEYSNRNSVLSFTLPPAIDASGGGGGGGAGARNSTNSNANSITSPGLAQLALLPEDDMEMGLSLEGLMRLRSKAWGGSERGSRGSSREGSPRSERAVLTAEGAGGGFGSVPAHLQMHAHGHGHGHVRVGSGLSMWSCSETDEVGGGSGTGSPVLGGVVPLQRPGSAGAVLMNGAAHSGGGVVAPLPVKPPSLASPLPGGVGAAQSLAVGGSACSPVLEGEEADAEGDGFALAPALPVKRMSAGSL</sequence>
<feature type="region of interest" description="Disordered" evidence="1">
    <location>
        <begin position="646"/>
        <end position="702"/>
    </location>
</feature>
<reference evidence="2" key="1">
    <citation type="submission" date="2023-02" db="EMBL/GenBank/DDBJ databases">
        <authorList>
            <person name="Palmer J.M."/>
        </authorList>
    </citation>
    <scope>NUCLEOTIDE SEQUENCE</scope>
    <source>
        <strain evidence="2">FW57</strain>
    </source>
</reference>
<keyword evidence="3" id="KW-1185">Reference proteome</keyword>
<name>A0AAD4F6P4_9PEZI</name>
<evidence type="ECO:0000256" key="1">
    <source>
        <dbReference type="SAM" id="MobiDB-lite"/>
    </source>
</evidence>
<feature type="region of interest" description="Disordered" evidence="1">
    <location>
        <begin position="822"/>
        <end position="842"/>
    </location>
</feature>
<feature type="region of interest" description="Disordered" evidence="1">
    <location>
        <begin position="960"/>
        <end position="980"/>
    </location>
</feature>
<feature type="compositionally biased region" description="Low complexity" evidence="1">
    <location>
        <begin position="340"/>
        <end position="356"/>
    </location>
</feature>
<feature type="compositionally biased region" description="Polar residues" evidence="1">
    <location>
        <begin position="368"/>
        <end position="381"/>
    </location>
</feature>
<evidence type="ECO:0000313" key="2">
    <source>
        <dbReference type="EMBL" id="KAG7294583.1"/>
    </source>
</evidence>
<feature type="compositionally biased region" description="Pro residues" evidence="1">
    <location>
        <begin position="36"/>
        <end position="50"/>
    </location>
</feature>
<feature type="region of interest" description="Disordered" evidence="1">
    <location>
        <begin position="906"/>
        <end position="927"/>
    </location>
</feature>
<dbReference type="EMBL" id="JAHCVI010000001">
    <property type="protein sequence ID" value="KAG7294583.1"/>
    <property type="molecule type" value="Genomic_DNA"/>
</dbReference>
<feature type="compositionally biased region" description="Polar residues" evidence="1">
    <location>
        <begin position="114"/>
        <end position="123"/>
    </location>
</feature>
<feature type="compositionally biased region" description="Polar residues" evidence="1">
    <location>
        <begin position="263"/>
        <end position="279"/>
    </location>
</feature>
<feature type="compositionally biased region" description="Basic and acidic residues" evidence="1">
    <location>
        <begin position="242"/>
        <end position="253"/>
    </location>
</feature>
<feature type="compositionally biased region" description="Polar residues" evidence="1">
    <location>
        <begin position="660"/>
        <end position="679"/>
    </location>
</feature>